<sequence>MSASFSFRAMLLCEPEAFCFSLLGALYPTEGFGFGPDLEELPLVLNLGDTMPLANASF</sequence>
<dbReference type="EMBL" id="QGKW02000717">
    <property type="protein sequence ID" value="KAF2597701.1"/>
    <property type="molecule type" value="Genomic_DNA"/>
</dbReference>
<dbReference type="Proteomes" id="UP000712281">
    <property type="component" value="Unassembled WGS sequence"/>
</dbReference>
<protein>
    <submittedName>
        <fullName evidence="1">Uncharacterized protein</fullName>
    </submittedName>
</protein>
<evidence type="ECO:0000313" key="1">
    <source>
        <dbReference type="EMBL" id="KAF2562726.1"/>
    </source>
</evidence>
<dbReference type="EMBL" id="QGKY02001250">
    <property type="protein sequence ID" value="KAF2562726.1"/>
    <property type="molecule type" value="Genomic_DNA"/>
</dbReference>
<dbReference type="AlphaFoldDB" id="A0A8S9I143"/>
<proteinExistence type="predicted"/>
<reference evidence="1" key="1">
    <citation type="submission" date="2019-12" db="EMBL/GenBank/DDBJ databases">
        <title>Genome sequencing and annotation of Brassica cretica.</title>
        <authorList>
            <person name="Studholme D.J."/>
            <person name="Sarris P.F."/>
        </authorList>
    </citation>
    <scope>NUCLEOTIDE SEQUENCE</scope>
    <source>
        <strain evidence="2">PFS-001/15</strain>
        <strain evidence="1">PFS-102/07</strain>
        <tissue evidence="1">Leaf</tissue>
    </source>
</reference>
<gene>
    <name evidence="2" type="ORF">F2Q68_00010255</name>
    <name evidence="1" type="ORF">F2Q70_00017766</name>
</gene>
<accession>A0A8S9I143</accession>
<organism evidence="1">
    <name type="scientific">Brassica cretica</name>
    <name type="common">Mustard</name>
    <dbReference type="NCBI Taxonomy" id="69181"/>
    <lineage>
        <taxon>Eukaryota</taxon>
        <taxon>Viridiplantae</taxon>
        <taxon>Streptophyta</taxon>
        <taxon>Embryophyta</taxon>
        <taxon>Tracheophyta</taxon>
        <taxon>Spermatophyta</taxon>
        <taxon>Magnoliopsida</taxon>
        <taxon>eudicotyledons</taxon>
        <taxon>Gunneridae</taxon>
        <taxon>Pentapetalae</taxon>
        <taxon>rosids</taxon>
        <taxon>malvids</taxon>
        <taxon>Brassicales</taxon>
        <taxon>Brassicaceae</taxon>
        <taxon>Brassiceae</taxon>
        <taxon>Brassica</taxon>
    </lineage>
</organism>
<evidence type="ECO:0000313" key="2">
    <source>
        <dbReference type="EMBL" id="KAF2597701.1"/>
    </source>
</evidence>
<comment type="caution">
    <text evidence="1">The sequence shown here is derived from an EMBL/GenBank/DDBJ whole genome shotgun (WGS) entry which is preliminary data.</text>
</comment>
<name>A0A8S9I143_BRACR</name>